<organism evidence="1 2">
    <name type="scientific">Priestia megaterium (strain ATCC 14581 / DSM 32 / CCUG 1817 / JCM 2506 / NBRC 15308 / NCIMB 9376 / NCTC 10342 / NRRL B-14308 / VKM B-512 / Ford 19)</name>
    <name type="common">Bacillus megaterium</name>
    <dbReference type="NCBI Taxonomy" id="1348623"/>
    <lineage>
        <taxon>Bacteria</taxon>
        <taxon>Bacillati</taxon>
        <taxon>Bacillota</taxon>
        <taxon>Bacilli</taxon>
        <taxon>Bacillales</taxon>
        <taxon>Bacillaceae</taxon>
        <taxon>Priestia</taxon>
    </lineage>
</organism>
<dbReference type="EMBL" id="CP009920">
    <property type="protein sequence ID" value="AJI20328.1"/>
    <property type="molecule type" value="Genomic_DNA"/>
</dbReference>
<protein>
    <submittedName>
        <fullName evidence="1">Putative membrane protein</fullName>
    </submittedName>
</protein>
<dbReference type="HOGENOM" id="CLU_2840687_0_0_9"/>
<dbReference type="RefSeq" id="WP_013083017.1">
    <property type="nucleotide sequence ID" value="NZ_BCVB01000005.1"/>
</dbReference>
<dbReference type="AlphaFoldDB" id="A0A0B6AI98"/>
<accession>A0A0B6AI98</accession>
<proteinExistence type="predicted"/>
<dbReference type="KEGG" id="bmeg:BG04_4502"/>
<evidence type="ECO:0000313" key="1">
    <source>
        <dbReference type="EMBL" id="AJI20328.1"/>
    </source>
</evidence>
<dbReference type="Proteomes" id="UP000031829">
    <property type="component" value="Chromosome"/>
</dbReference>
<dbReference type="GeneID" id="93642506"/>
<gene>
    <name evidence="1" type="ORF">BG04_4502</name>
</gene>
<reference evidence="1 2" key="1">
    <citation type="journal article" date="2015" name="Genome Announc.">
        <title>Complete genome sequences for 35 biothreat assay-relevant bacillus species.</title>
        <authorList>
            <person name="Johnson S.L."/>
            <person name="Daligault H.E."/>
            <person name="Davenport K.W."/>
            <person name="Jaissle J."/>
            <person name="Frey K.G."/>
            <person name="Ladner J.T."/>
            <person name="Broomall S.M."/>
            <person name="Bishop-Lilly K.A."/>
            <person name="Bruce D.C."/>
            <person name="Gibbons H.S."/>
            <person name="Coyne S.R."/>
            <person name="Lo C.C."/>
            <person name="Meincke L."/>
            <person name="Munk A.C."/>
            <person name="Koroleva G.I."/>
            <person name="Rosenzweig C.N."/>
            <person name="Palacios G.F."/>
            <person name="Redden C.L."/>
            <person name="Minogue T.D."/>
            <person name="Chain P.S."/>
        </authorList>
    </citation>
    <scope>NUCLEOTIDE SEQUENCE [LARGE SCALE GENOMIC DNA]</scope>
    <source>
        <strain evidence="2">ATCC 14581 / DSM 32 / JCM 2506 / NBRC 15308 / NCIMB 9376 / NCTC 10342 / NRRL B-14308 / VKM B-512</strain>
    </source>
</reference>
<evidence type="ECO:0000313" key="2">
    <source>
        <dbReference type="Proteomes" id="UP000031829"/>
    </source>
</evidence>
<name>A0A0B6AI98_PRIM2</name>
<dbReference type="PATRIC" id="fig|592022.4.peg.2100"/>
<sequence>MYTAKQVKFGSHIVIGVLFGILAAMLIGTFYQNVPGVLPYGMISGLAVGLLADTYYTIKTKIKVI</sequence>